<dbReference type="InterPro" id="IPR009457">
    <property type="entry name" value="THH1/TOM1/TOM3_dom"/>
</dbReference>
<dbReference type="GO" id="GO:0005774">
    <property type="term" value="C:vacuolar membrane"/>
    <property type="evidence" value="ECO:0007669"/>
    <property type="project" value="UniProtKB-SubCell"/>
</dbReference>
<feature type="transmembrane region" description="Helical" evidence="7">
    <location>
        <begin position="12"/>
        <end position="37"/>
    </location>
</feature>
<evidence type="ECO:0000313" key="9">
    <source>
        <dbReference type="EMBL" id="GMN54957.1"/>
    </source>
</evidence>
<feature type="transmembrane region" description="Helical" evidence="7">
    <location>
        <begin position="57"/>
        <end position="75"/>
    </location>
</feature>
<name>A0AA88DGN9_FICCA</name>
<proteinExistence type="inferred from homology"/>
<keyword evidence="5 7" id="KW-1133">Transmembrane helix</keyword>
<evidence type="ECO:0000256" key="2">
    <source>
        <dbReference type="ARBA" id="ARBA00006779"/>
    </source>
</evidence>
<dbReference type="InterPro" id="IPR040226">
    <property type="entry name" value="THH1/TOM1/TOM3"/>
</dbReference>
<evidence type="ECO:0000313" key="10">
    <source>
        <dbReference type="Proteomes" id="UP001187192"/>
    </source>
</evidence>
<comment type="caution">
    <text evidence="9">The sequence shown here is derived from an EMBL/GenBank/DDBJ whole genome shotgun (WGS) entry which is preliminary data.</text>
</comment>
<dbReference type="Proteomes" id="UP001187192">
    <property type="component" value="Unassembled WGS sequence"/>
</dbReference>
<keyword evidence="10" id="KW-1185">Reference proteome</keyword>
<organism evidence="9 10">
    <name type="scientific">Ficus carica</name>
    <name type="common">Common fig</name>
    <dbReference type="NCBI Taxonomy" id="3494"/>
    <lineage>
        <taxon>Eukaryota</taxon>
        <taxon>Viridiplantae</taxon>
        <taxon>Streptophyta</taxon>
        <taxon>Embryophyta</taxon>
        <taxon>Tracheophyta</taxon>
        <taxon>Spermatophyta</taxon>
        <taxon>Magnoliopsida</taxon>
        <taxon>eudicotyledons</taxon>
        <taxon>Gunneridae</taxon>
        <taxon>Pentapetalae</taxon>
        <taxon>rosids</taxon>
        <taxon>fabids</taxon>
        <taxon>Rosales</taxon>
        <taxon>Moraceae</taxon>
        <taxon>Ficeae</taxon>
        <taxon>Ficus</taxon>
    </lineage>
</organism>
<keyword evidence="6 7" id="KW-0472">Membrane</keyword>
<evidence type="ECO:0000256" key="5">
    <source>
        <dbReference type="ARBA" id="ARBA00022989"/>
    </source>
</evidence>
<evidence type="ECO:0000256" key="3">
    <source>
        <dbReference type="ARBA" id="ARBA00022554"/>
    </source>
</evidence>
<comment type="similarity">
    <text evidence="2">Belongs to the plant tobamovirus multiplication TOM1 protein family.</text>
</comment>
<feature type="transmembrane region" description="Helical" evidence="7">
    <location>
        <begin position="248"/>
        <end position="270"/>
    </location>
</feature>
<evidence type="ECO:0000256" key="4">
    <source>
        <dbReference type="ARBA" id="ARBA00022692"/>
    </source>
</evidence>
<feature type="transmembrane region" description="Helical" evidence="7">
    <location>
        <begin position="205"/>
        <end position="228"/>
    </location>
</feature>
<keyword evidence="4 7" id="KW-0812">Transmembrane</keyword>
<feature type="transmembrane region" description="Helical" evidence="7">
    <location>
        <begin position="130"/>
        <end position="151"/>
    </location>
</feature>
<gene>
    <name evidence="9" type="ORF">TIFTF001_024083</name>
</gene>
<protein>
    <recommendedName>
        <fullName evidence="8">THH1/TOM1/TOM3 domain-containing protein</fullName>
    </recommendedName>
</protein>
<accession>A0AA88DGN9</accession>
<dbReference type="EMBL" id="BTGU01000054">
    <property type="protein sequence ID" value="GMN54957.1"/>
    <property type="molecule type" value="Genomic_DNA"/>
</dbReference>
<feature type="transmembrane region" description="Helical" evidence="7">
    <location>
        <begin position="171"/>
        <end position="193"/>
    </location>
</feature>
<sequence>MMFSKSIAQDKGCLPFDLLILNVALAFFSAILSVVAFSQLQYLISAGGSNDEHTAAAFPKILFLAAFLLLLSFWVDLCHQTNDEEDDNNESCIQQTLLENSTNELGSSNTDGHRHCCSFQNLHVGSRQKFVVVVVLIIFVLMISFSVIIWIGAGKNFVDSSIVAQVYEDLIAVAILLVGGALGCYGLLLFLKLRKVRSERALSEMWKVAGLAVTSVVCFTSSALVPIFTDIPLYYHWHLKKIYGVRAVIFLVLYYIIGSLVPSAFVLWIMRELPPAITHRQEQARIITFISYRTSGTNPQQRPPSASENQVLDHSFASKSFVNKTCIGIPFALLPRFKEEEYRFQKCSRLMYALCWGSIASPRNFNLEPVTFELFNDTNERCLAQAVTAFAFGVIDVHLDQKICPISSSVTLLQTPLVYMSSCCLINCIVNISKDNKIRIEGTRSKVYKSL</sequence>
<feature type="domain" description="THH1/TOM1/TOM3" evidence="8">
    <location>
        <begin position="128"/>
        <end position="281"/>
    </location>
</feature>
<dbReference type="Pfam" id="PF06454">
    <property type="entry name" value="THH1_TOM1-3_dom"/>
    <property type="match status" value="1"/>
</dbReference>
<dbReference type="PANTHER" id="PTHR31142:SF26">
    <property type="entry name" value="THH1_TOM1_TOM3 DOMAIN-CONTAINING PROTEIN"/>
    <property type="match status" value="1"/>
</dbReference>
<evidence type="ECO:0000256" key="6">
    <source>
        <dbReference type="ARBA" id="ARBA00023136"/>
    </source>
</evidence>
<evidence type="ECO:0000259" key="8">
    <source>
        <dbReference type="Pfam" id="PF06454"/>
    </source>
</evidence>
<dbReference type="AlphaFoldDB" id="A0AA88DGN9"/>
<dbReference type="PANTHER" id="PTHR31142">
    <property type="entry name" value="TOBAMOVIRUS MULTIPLICATION PROTEIN 1-LIKE ISOFORM X1"/>
    <property type="match status" value="1"/>
</dbReference>
<keyword evidence="3" id="KW-0926">Vacuole</keyword>
<comment type="subcellular location">
    <subcellularLocation>
        <location evidence="1">Vacuole membrane</location>
        <topology evidence="1">Multi-pass membrane protein</topology>
    </subcellularLocation>
</comment>
<evidence type="ECO:0000256" key="7">
    <source>
        <dbReference type="SAM" id="Phobius"/>
    </source>
</evidence>
<reference evidence="9" key="1">
    <citation type="submission" date="2023-07" db="EMBL/GenBank/DDBJ databases">
        <title>draft genome sequence of fig (Ficus carica).</title>
        <authorList>
            <person name="Takahashi T."/>
            <person name="Nishimura K."/>
        </authorList>
    </citation>
    <scope>NUCLEOTIDE SEQUENCE</scope>
</reference>
<evidence type="ECO:0000256" key="1">
    <source>
        <dbReference type="ARBA" id="ARBA00004128"/>
    </source>
</evidence>